<protein>
    <recommendedName>
        <fullName evidence="3">Lipoprotein</fullName>
    </recommendedName>
</protein>
<evidence type="ECO:0000313" key="1">
    <source>
        <dbReference type="EMBL" id="GLQ87587.1"/>
    </source>
</evidence>
<gene>
    <name evidence="1" type="ORF">GCM10007898_11530</name>
</gene>
<reference evidence="2" key="1">
    <citation type="journal article" date="2019" name="Int. J. Syst. Evol. Microbiol.">
        <title>The Global Catalogue of Microorganisms (GCM) 10K type strain sequencing project: providing services to taxonomists for standard genome sequencing and annotation.</title>
        <authorList>
            <consortium name="The Broad Institute Genomics Platform"/>
            <consortium name="The Broad Institute Genome Sequencing Center for Infectious Disease"/>
            <person name="Wu L."/>
            <person name="Ma J."/>
        </authorList>
    </citation>
    <scope>NUCLEOTIDE SEQUENCE [LARGE SCALE GENOMIC DNA]</scope>
    <source>
        <strain evidence="2">NBRC 111981</strain>
    </source>
</reference>
<name>A0ABQ5X9J2_9GAMM</name>
<evidence type="ECO:0008006" key="3">
    <source>
        <dbReference type="Google" id="ProtNLM"/>
    </source>
</evidence>
<dbReference type="RefSeq" id="WP_284331033.1">
    <property type="nucleotide sequence ID" value="NZ_BSOA01000008.1"/>
</dbReference>
<accession>A0ABQ5X9J2</accession>
<sequence>MKQRNTVIFRGFTDLGLAAVAALGLLLAGCSQGVKKPQTANLGANAEAVTGIPACDSYLSSYLACHRAAGTYPADALQTHYQAIRDTLLQQANDPSVRPYLANRCMGLAQQMHDALQGRTCTSQNAASR</sequence>
<proteinExistence type="predicted"/>
<dbReference type="EMBL" id="BSOA01000008">
    <property type="protein sequence ID" value="GLQ87587.1"/>
    <property type="molecule type" value="Genomic_DNA"/>
</dbReference>
<comment type="caution">
    <text evidence="1">The sequence shown here is derived from an EMBL/GenBank/DDBJ whole genome shotgun (WGS) entry which is preliminary data.</text>
</comment>
<dbReference type="Proteomes" id="UP001156627">
    <property type="component" value="Unassembled WGS sequence"/>
</dbReference>
<dbReference type="PROSITE" id="PS51257">
    <property type="entry name" value="PROKAR_LIPOPROTEIN"/>
    <property type="match status" value="1"/>
</dbReference>
<organism evidence="1 2">
    <name type="scientific">Dyella flagellata</name>
    <dbReference type="NCBI Taxonomy" id="1867833"/>
    <lineage>
        <taxon>Bacteria</taxon>
        <taxon>Pseudomonadati</taxon>
        <taxon>Pseudomonadota</taxon>
        <taxon>Gammaproteobacteria</taxon>
        <taxon>Lysobacterales</taxon>
        <taxon>Rhodanobacteraceae</taxon>
        <taxon>Dyella</taxon>
    </lineage>
</organism>
<keyword evidence="2" id="KW-1185">Reference proteome</keyword>
<evidence type="ECO:0000313" key="2">
    <source>
        <dbReference type="Proteomes" id="UP001156627"/>
    </source>
</evidence>